<dbReference type="Pfam" id="PF00550">
    <property type="entry name" value="PP-binding"/>
    <property type="match status" value="1"/>
</dbReference>
<sequence length="81" mass="9175">MDRNQIHDKLTAIFRDVLDDDSIVLNDSTTADDVDGWDSLSHVNLLVAVEKRFAIRMSTREVKSMRNVGDFIALISQKLAQ</sequence>
<accession>A0ABW8IYZ3</accession>
<dbReference type="InterPro" id="IPR036736">
    <property type="entry name" value="ACP-like_sf"/>
</dbReference>
<dbReference type="Gene3D" id="1.10.1200.10">
    <property type="entry name" value="ACP-like"/>
    <property type="match status" value="1"/>
</dbReference>
<name>A0ABW8IYZ3_9GAMM</name>
<evidence type="ECO:0000313" key="2">
    <source>
        <dbReference type="EMBL" id="MFK2874124.1"/>
    </source>
</evidence>
<comment type="caution">
    <text evidence="2">The sequence shown here is derived from an EMBL/GenBank/DDBJ whole genome shotgun (WGS) entry which is preliminary data.</text>
</comment>
<reference evidence="2 3" key="1">
    <citation type="submission" date="2020-10" db="EMBL/GenBank/DDBJ databases">
        <title>Phylogeny of dyella-like bacteria.</title>
        <authorList>
            <person name="Fu J."/>
        </authorList>
    </citation>
    <scope>NUCLEOTIDE SEQUENCE [LARGE SCALE GENOMIC DNA]</scope>
    <source>
        <strain evidence="2 3">DHOB07</strain>
    </source>
</reference>
<organism evidence="2 3">
    <name type="scientific">Dyella lipolytica</name>
    <dbReference type="NCBI Taxonomy" id="1867835"/>
    <lineage>
        <taxon>Bacteria</taxon>
        <taxon>Pseudomonadati</taxon>
        <taxon>Pseudomonadota</taxon>
        <taxon>Gammaproteobacteria</taxon>
        <taxon>Lysobacterales</taxon>
        <taxon>Rhodanobacteraceae</taxon>
        <taxon>Dyella</taxon>
    </lineage>
</organism>
<proteinExistence type="predicted"/>
<evidence type="ECO:0000259" key="1">
    <source>
        <dbReference type="PROSITE" id="PS50075"/>
    </source>
</evidence>
<dbReference type="SUPFAM" id="SSF47336">
    <property type="entry name" value="ACP-like"/>
    <property type="match status" value="1"/>
</dbReference>
<gene>
    <name evidence="2" type="ORF">ISP13_11320</name>
</gene>
<dbReference type="RefSeq" id="WP_284401291.1">
    <property type="nucleotide sequence ID" value="NZ_BSNQ01000009.1"/>
</dbReference>
<protein>
    <submittedName>
        <fullName evidence="2">Acyl carrier protein</fullName>
    </submittedName>
</protein>
<dbReference type="InterPro" id="IPR009081">
    <property type="entry name" value="PP-bd_ACP"/>
</dbReference>
<evidence type="ECO:0000313" key="3">
    <source>
        <dbReference type="Proteomes" id="UP001620405"/>
    </source>
</evidence>
<dbReference type="EMBL" id="JADIKG010000012">
    <property type="protein sequence ID" value="MFK2874124.1"/>
    <property type="molecule type" value="Genomic_DNA"/>
</dbReference>
<feature type="domain" description="Carrier" evidence="1">
    <location>
        <begin position="1"/>
        <end position="79"/>
    </location>
</feature>
<keyword evidence="3" id="KW-1185">Reference proteome</keyword>
<dbReference type="Proteomes" id="UP001620405">
    <property type="component" value="Unassembled WGS sequence"/>
</dbReference>
<dbReference type="PROSITE" id="PS50075">
    <property type="entry name" value="CARRIER"/>
    <property type="match status" value="1"/>
</dbReference>